<feature type="transmembrane region" description="Helical" evidence="1">
    <location>
        <begin position="447"/>
        <end position="469"/>
    </location>
</feature>
<dbReference type="Proteomes" id="UP000177354">
    <property type="component" value="Unassembled WGS sequence"/>
</dbReference>
<feature type="transmembrane region" description="Helical" evidence="1">
    <location>
        <begin position="203"/>
        <end position="219"/>
    </location>
</feature>
<keyword evidence="1" id="KW-0472">Membrane</keyword>
<name>A0A1F5Z234_9BACT</name>
<feature type="transmembrane region" description="Helical" evidence="1">
    <location>
        <begin position="415"/>
        <end position="435"/>
    </location>
</feature>
<evidence type="ECO:0000313" key="3">
    <source>
        <dbReference type="Proteomes" id="UP000177354"/>
    </source>
</evidence>
<reference evidence="2 3" key="1">
    <citation type="journal article" date="2016" name="Nat. Commun.">
        <title>Thousands of microbial genomes shed light on interconnected biogeochemical processes in an aquifer system.</title>
        <authorList>
            <person name="Anantharaman K."/>
            <person name="Brown C.T."/>
            <person name="Hug L.A."/>
            <person name="Sharon I."/>
            <person name="Castelle C.J."/>
            <person name="Probst A.J."/>
            <person name="Thomas B.C."/>
            <person name="Singh A."/>
            <person name="Wilkins M.J."/>
            <person name="Karaoz U."/>
            <person name="Brodie E.L."/>
            <person name="Williams K.H."/>
            <person name="Hubbard S.S."/>
            <person name="Banfield J.F."/>
        </authorList>
    </citation>
    <scope>NUCLEOTIDE SEQUENCE [LARGE SCALE GENOMIC DNA]</scope>
</reference>
<keyword evidence="1" id="KW-0812">Transmembrane</keyword>
<feature type="transmembrane region" description="Helical" evidence="1">
    <location>
        <begin position="373"/>
        <end position="395"/>
    </location>
</feature>
<keyword evidence="1" id="KW-1133">Transmembrane helix</keyword>
<proteinExistence type="predicted"/>
<evidence type="ECO:0000256" key="1">
    <source>
        <dbReference type="SAM" id="Phobius"/>
    </source>
</evidence>
<dbReference type="Pfam" id="PF09913">
    <property type="entry name" value="DUF2142"/>
    <property type="match status" value="1"/>
</dbReference>
<protein>
    <recommendedName>
        <fullName evidence="4">Glycosyltransferase RgtA/B/C/D-like domain-containing protein</fullName>
    </recommendedName>
</protein>
<evidence type="ECO:0000313" key="2">
    <source>
        <dbReference type="EMBL" id="OGG06466.1"/>
    </source>
</evidence>
<feature type="transmembrane region" description="Helical" evidence="1">
    <location>
        <begin position="142"/>
        <end position="168"/>
    </location>
</feature>
<feature type="transmembrane region" description="Helical" evidence="1">
    <location>
        <begin position="274"/>
        <end position="292"/>
    </location>
</feature>
<feature type="transmembrane region" description="Helical" evidence="1">
    <location>
        <begin position="349"/>
        <end position="366"/>
    </location>
</feature>
<feature type="transmembrane region" description="Helical" evidence="1">
    <location>
        <begin position="180"/>
        <end position="197"/>
    </location>
</feature>
<feature type="transmembrane region" description="Helical" evidence="1">
    <location>
        <begin position="245"/>
        <end position="262"/>
    </location>
</feature>
<dbReference type="AlphaFoldDB" id="A0A1F5Z234"/>
<organism evidence="2 3">
    <name type="scientific">Candidatus Gottesmanbacteria bacterium RIFCSPHIGHO2_01_FULL_40_15</name>
    <dbReference type="NCBI Taxonomy" id="1798376"/>
    <lineage>
        <taxon>Bacteria</taxon>
        <taxon>Candidatus Gottesmaniibacteriota</taxon>
    </lineage>
</organism>
<sequence length="527" mass="61548">MRKRILFLIFVTVFLKELVWIAVVPLWHFPDEQAHFGQAAYIAEKGSQVPYPPENDLTEEILIYEKTLGTKRDKFGNNKFTFHPQYRIDYSGHETGIFEESLKNLSSNKEYRQMSIHEASRYPPLYYFLISLNYRLFYGRDLIIRVFVARLFQLIFYMGVVLLAYLTAKNIFESVLQQTTAVMLVAFHPMFSFVSAGINSDNAGNLIFSVFTYISVITLKKGINLKRLIALILTLILSVNIKPQFIVILPLIFVLLIIAFLIKKRQNSINPGRILFTAVVFIISIMLLWRSGRDLFSIIFRFFSHFDVNLVTGHIKNYALPQLYHEVMPWYWGIFNWLGVTYIRPVHRLVNWISLTAIIGLSIYFLKNVRKKIYWPVSGFFYLVFCNLLLFSGIYLYDWLETVRTKYHLGVQGRYFFPLLVSQMILIFQGFRALFSFTASLKSCLVKLLAVLMVIFHWYALLVVSASYYDLSSIRMFIVQASQYKPWFFKGGFLFSLIALAMSVNLVFLLQYLKEPENYGTAKKEKS</sequence>
<accession>A0A1F5Z234</accession>
<gene>
    <name evidence="2" type="ORF">A2777_05805</name>
</gene>
<dbReference type="EMBL" id="MFJF01000015">
    <property type="protein sequence ID" value="OGG06466.1"/>
    <property type="molecule type" value="Genomic_DNA"/>
</dbReference>
<comment type="caution">
    <text evidence="2">The sequence shown here is derived from an EMBL/GenBank/DDBJ whole genome shotgun (WGS) entry which is preliminary data.</text>
</comment>
<feature type="transmembrane region" description="Helical" evidence="1">
    <location>
        <begin position="489"/>
        <end position="513"/>
    </location>
</feature>
<dbReference type="InterPro" id="IPR018674">
    <property type="entry name" value="DUF2142_membrane"/>
</dbReference>
<evidence type="ECO:0008006" key="4">
    <source>
        <dbReference type="Google" id="ProtNLM"/>
    </source>
</evidence>